<accession>A0A4S4FFU7</accession>
<reference evidence="3 4" key="1">
    <citation type="submission" date="2019-04" db="EMBL/GenBank/DDBJ databases">
        <authorList>
            <person name="Jiang L."/>
        </authorList>
    </citation>
    <scope>NUCLEOTIDE SEQUENCE [LARGE SCALE GENOMIC DNA]</scope>
    <source>
        <strain evidence="3 4">YIM 131853</strain>
    </source>
</reference>
<proteinExistence type="predicted"/>
<feature type="compositionally biased region" description="Pro residues" evidence="1">
    <location>
        <begin position="1"/>
        <end position="11"/>
    </location>
</feature>
<name>A0A4S4FFU7_9MICO</name>
<dbReference type="PANTHER" id="PTHR43283">
    <property type="entry name" value="BETA-LACTAMASE-RELATED"/>
    <property type="match status" value="1"/>
</dbReference>
<evidence type="ECO:0000313" key="4">
    <source>
        <dbReference type="Proteomes" id="UP000309133"/>
    </source>
</evidence>
<dbReference type="InterPro" id="IPR050789">
    <property type="entry name" value="Diverse_Enzym_Activities"/>
</dbReference>
<comment type="caution">
    <text evidence="3">The sequence shown here is derived from an EMBL/GenBank/DDBJ whole genome shotgun (WGS) entry which is preliminary data.</text>
</comment>
<dbReference type="InterPro" id="IPR012338">
    <property type="entry name" value="Beta-lactam/transpept-like"/>
</dbReference>
<dbReference type="PANTHER" id="PTHR43283:SF7">
    <property type="entry name" value="BETA-LACTAMASE-RELATED DOMAIN-CONTAINING PROTEIN"/>
    <property type="match status" value="1"/>
</dbReference>
<dbReference type="GO" id="GO:0016787">
    <property type="term" value="F:hydrolase activity"/>
    <property type="evidence" value="ECO:0007669"/>
    <property type="project" value="UniProtKB-KW"/>
</dbReference>
<feature type="compositionally biased region" description="Low complexity" evidence="1">
    <location>
        <begin position="138"/>
        <end position="150"/>
    </location>
</feature>
<feature type="compositionally biased region" description="Low complexity" evidence="1">
    <location>
        <begin position="27"/>
        <end position="53"/>
    </location>
</feature>
<keyword evidence="4" id="KW-1185">Reference proteome</keyword>
<protein>
    <submittedName>
        <fullName evidence="3">Serine hydrolase</fullName>
    </submittedName>
</protein>
<evidence type="ECO:0000313" key="3">
    <source>
        <dbReference type="EMBL" id="THG28622.1"/>
    </source>
</evidence>
<feature type="domain" description="Beta-lactamase-related" evidence="2">
    <location>
        <begin position="193"/>
        <end position="453"/>
    </location>
</feature>
<organism evidence="3 4">
    <name type="scientific">Naasia lichenicola</name>
    <dbReference type="NCBI Taxonomy" id="2565933"/>
    <lineage>
        <taxon>Bacteria</taxon>
        <taxon>Bacillati</taxon>
        <taxon>Actinomycetota</taxon>
        <taxon>Actinomycetes</taxon>
        <taxon>Micrococcales</taxon>
        <taxon>Microbacteriaceae</taxon>
        <taxon>Naasia</taxon>
    </lineage>
</organism>
<dbReference type="InterPro" id="IPR001466">
    <property type="entry name" value="Beta-lactam-related"/>
</dbReference>
<gene>
    <name evidence="3" type="ORF">E6C64_17645</name>
</gene>
<dbReference type="AlphaFoldDB" id="A0A4S4FFU7"/>
<feature type="region of interest" description="Disordered" evidence="1">
    <location>
        <begin position="1"/>
        <end position="108"/>
    </location>
</feature>
<dbReference type="SUPFAM" id="SSF56601">
    <property type="entry name" value="beta-lactamase/transpeptidase-like"/>
    <property type="match status" value="1"/>
</dbReference>
<keyword evidence="3" id="KW-0378">Hydrolase</keyword>
<evidence type="ECO:0000259" key="2">
    <source>
        <dbReference type="Pfam" id="PF00144"/>
    </source>
</evidence>
<dbReference type="Pfam" id="PF00144">
    <property type="entry name" value="Beta-lactamase"/>
    <property type="match status" value="1"/>
</dbReference>
<evidence type="ECO:0000256" key="1">
    <source>
        <dbReference type="SAM" id="MobiDB-lite"/>
    </source>
</evidence>
<sequence>MPQPAQEPPLRMPVRSSSRPCTPPRRSPACSSPSSRSDSCSGTGCARGSSSRSARPEPAPSSASTMGWMCSPCGHWSPPPPQTCGRRPPGRPTHGAWPIPPTSRVSRPSSCAPGACGCLETSPAIPRSPDASSVHRVTTTGPDSPSSSPGAETDAPPSTALPSSTRTAESVAARGIGAFLDALEAHPDIEPHSLMLLRHGRVIAQGWWAPFTPSRLHHVYSVSKTFTVSALGFAVDEGLVGLDDTVISHFPEFADEITTPRSRAIRIRDLAAMAAGHREDMYAPALETDPLEPVRGFLLHEPDEEPGSVFAYSQPCTYTIAAIIQRASGQTLTDYLRPRMFDPLGIGAAVWREYPAGRQVGFAGLHVTTEAIAKLGLLHLQDGVWEGEQVLPVGWAAEVRQRRVSTGADESDDWEQGYGFQVWQARHGYRGDGASGQFCVILPEQDVVLAVTAGTYAMRAMLEAAWEHLLPAVDAPTSDADDATLETRLGALALPSLEGAAAPAEADGWAGSFYLTGAEDARLRTASVAEDDGAWRIELTDVAGKTLRVPVLGTGWTTIEAVDGLPPVAVTGGWVDDELLRIDISFLETPHRITLSLRRESRRAVARWLTEPLLVAPDDAGIFGLQAPR</sequence>
<dbReference type="EMBL" id="SSSM01000006">
    <property type="protein sequence ID" value="THG28622.1"/>
    <property type="molecule type" value="Genomic_DNA"/>
</dbReference>
<feature type="region of interest" description="Disordered" evidence="1">
    <location>
        <begin position="127"/>
        <end position="167"/>
    </location>
</feature>
<dbReference type="Gene3D" id="3.40.710.10">
    <property type="entry name" value="DD-peptidase/beta-lactamase superfamily"/>
    <property type="match status" value="1"/>
</dbReference>
<dbReference type="Proteomes" id="UP000309133">
    <property type="component" value="Unassembled WGS sequence"/>
</dbReference>